<proteinExistence type="predicted"/>
<dbReference type="InterPro" id="IPR025498">
    <property type="entry name" value="DUF4389"/>
</dbReference>
<feature type="non-terminal residue" evidence="2">
    <location>
        <position position="1"/>
    </location>
</feature>
<keyword evidence="1" id="KW-0472">Membrane</keyword>
<reference evidence="2" key="1">
    <citation type="journal article" date="2014" name="Front. Microbiol.">
        <title>High frequency of phylogenetically diverse reductive dehalogenase-homologous genes in deep subseafloor sedimentary metagenomes.</title>
        <authorList>
            <person name="Kawai M."/>
            <person name="Futagami T."/>
            <person name="Toyoda A."/>
            <person name="Takaki Y."/>
            <person name="Nishi S."/>
            <person name="Hori S."/>
            <person name="Arai W."/>
            <person name="Tsubouchi T."/>
            <person name="Morono Y."/>
            <person name="Uchiyama I."/>
            <person name="Ito T."/>
            <person name="Fujiyama A."/>
            <person name="Inagaki F."/>
            <person name="Takami H."/>
        </authorList>
    </citation>
    <scope>NUCLEOTIDE SEQUENCE</scope>
    <source>
        <strain evidence="2">Expedition CK06-06</strain>
    </source>
</reference>
<evidence type="ECO:0000256" key="1">
    <source>
        <dbReference type="SAM" id="Phobius"/>
    </source>
</evidence>
<keyword evidence="1" id="KW-0812">Transmembrane</keyword>
<gene>
    <name evidence="2" type="ORF">S01H1_71986</name>
</gene>
<evidence type="ECO:0000313" key="2">
    <source>
        <dbReference type="EMBL" id="GAG31490.1"/>
    </source>
</evidence>
<organism evidence="2">
    <name type="scientific">marine sediment metagenome</name>
    <dbReference type="NCBI Taxonomy" id="412755"/>
    <lineage>
        <taxon>unclassified sequences</taxon>
        <taxon>metagenomes</taxon>
        <taxon>ecological metagenomes</taxon>
    </lineage>
</organism>
<feature type="non-terminal residue" evidence="2">
    <location>
        <position position="243"/>
    </location>
</feature>
<dbReference type="Pfam" id="PF14333">
    <property type="entry name" value="DUF4389"/>
    <property type="match status" value="1"/>
</dbReference>
<dbReference type="AlphaFoldDB" id="X0WLH8"/>
<feature type="transmembrane region" description="Helical" evidence="1">
    <location>
        <begin position="104"/>
        <end position="129"/>
    </location>
</feature>
<dbReference type="EMBL" id="BARS01047973">
    <property type="protein sequence ID" value="GAG31490.1"/>
    <property type="molecule type" value="Genomic_DNA"/>
</dbReference>
<comment type="caution">
    <text evidence="2">The sequence shown here is derived from an EMBL/GenBank/DDBJ whole genome shotgun (WGS) entry which is preliminary data.</text>
</comment>
<name>X0WLH8_9ZZZZ</name>
<protein>
    <recommendedName>
        <fullName evidence="3">DUF4389 domain-containing protein</fullName>
    </recommendedName>
</protein>
<sequence length="243" mass="26171">DYPIRYEVQYPQRLARWKVLIWKGITSLPHFFVLLILYLTLVVVIPIGWFAILIAGRFPRGLHSYAAGVIRWAMRVQAYFLSLTDEFPPFSPSADAGPGGRDTYVISSVLGLLGTGGIIAGIVALAVIAAQTEEREVSYAALLRGDAPMSQTLVDQAQLDVMLVGATDPADGEFPFVDAAPGHRLVLFTLMIEIPDPDLRVEASDFTLKDTAGDKADLLLALVGGRVPPVSIAGDGLVDALLV</sequence>
<evidence type="ECO:0008006" key="3">
    <source>
        <dbReference type="Google" id="ProtNLM"/>
    </source>
</evidence>
<feature type="transmembrane region" description="Helical" evidence="1">
    <location>
        <begin position="31"/>
        <end position="53"/>
    </location>
</feature>
<accession>X0WLH8</accession>
<keyword evidence="1" id="KW-1133">Transmembrane helix</keyword>